<dbReference type="CDD" id="cd07100">
    <property type="entry name" value="ALDH_SSADH1_GabD1"/>
    <property type="match status" value="1"/>
</dbReference>
<reference evidence="6" key="3">
    <citation type="journal article" date="2024" name="Int. J. Antimicrob. Agents">
        <title>Identification of a novel Providencia species showing multi-drug-resistant in three patients with hospital-acquired infection.</title>
        <authorList>
            <person name="Yang W."/>
            <person name="Chen J."/>
            <person name="Yang F."/>
            <person name="Ji P."/>
            <person name="Shen S."/>
            <person name="Yin D."/>
            <person name="Hu F."/>
        </authorList>
    </citation>
    <scope>NUCLEOTIDE SEQUENCE</scope>
    <source>
        <strain evidence="6">CRE-138-0111</strain>
    </source>
</reference>
<evidence type="ECO:0000256" key="1">
    <source>
        <dbReference type="ARBA" id="ARBA00009986"/>
    </source>
</evidence>
<organism evidence="5 7">
    <name type="scientific">Providencia huashanensis</name>
    <dbReference type="NCBI Taxonomy" id="3037798"/>
    <lineage>
        <taxon>Bacteria</taxon>
        <taxon>Pseudomonadati</taxon>
        <taxon>Pseudomonadota</taxon>
        <taxon>Gammaproteobacteria</taxon>
        <taxon>Enterobacterales</taxon>
        <taxon>Morganellaceae</taxon>
        <taxon>Providencia</taxon>
    </lineage>
</organism>
<dbReference type="SUPFAM" id="SSF53720">
    <property type="entry name" value="ALDH-like"/>
    <property type="match status" value="1"/>
</dbReference>
<accession>A0AA42FGU1</accession>
<reference evidence="6" key="2">
    <citation type="submission" date="2023-07" db="EMBL/GenBank/DDBJ databases">
        <authorList>
            <person name="Yang W."/>
            <person name="Chen J."/>
            <person name="Ji P."/>
            <person name="Hu F."/>
        </authorList>
    </citation>
    <scope>NUCLEOTIDE SEQUENCE</scope>
    <source>
        <strain evidence="6">CRE-138-0111</strain>
    </source>
</reference>
<dbReference type="EMBL" id="JARRYG010000007">
    <property type="protein sequence ID" value="MDG4696358.1"/>
    <property type="molecule type" value="Genomic_DNA"/>
</dbReference>
<dbReference type="RefSeq" id="WP_048605632.1">
    <property type="nucleotide sequence ID" value="NZ_JARRYG010000007.1"/>
</dbReference>
<dbReference type="Gene3D" id="3.40.605.10">
    <property type="entry name" value="Aldehyde Dehydrogenase, Chain A, domain 1"/>
    <property type="match status" value="1"/>
</dbReference>
<dbReference type="InterPro" id="IPR016162">
    <property type="entry name" value="Ald_DH_N"/>
</dbReference>
<dbReference type="Gene3D" id="3.40.309.10">
    <property type="entry name" value="Aldehyde Dehydrogenase, Chain A, domain 2"/>
    <property type="match status" value="1"/>
</dbReference>
<evidence type="ECO:0000313" key="8">
    <source>
        <dbReference type="Proteomes" id="UP001176478"/>
    </source>
</evidence>
<proteinExistence type="inferred from homology"/>
<sequence>MNMTSSIKSVNPATNKVEKIYQEMSAEEVDTILSKADNAYLTWKKSSFTERAVILHNIAKTMRDKKELLGKICTTEMGKLLSESISEVELCANIFDYYANEGSRLLADKEIDVKHGKAFLTYEPIGVLLTVQPWNFPFYQITRTAAANLMAGNTIVLKHASNIPQCAEIMEKIFIEAGLPDGVYNNLFIPGSKVSALVSDERVKAVSLTGSKPAGSNFASEASKVIKKSTLELGGSDAFIVLADADIDSAVATATAGRLWNAGQVCVSPKRIIVLENVAKEFIAKAKAIYEKIIVGDPMDPATQLAPLSSEGAVNDVINQVEVAVKEGATLVFGGKRLDREGAFMQPTILTDIKPNMKAYHEEIFGPVLCIYAVKNIDEAIQLANATEFGLGGTVFGKNEAEAIKVARQIVTGMVYINHTTGIAPELPFGGTKLSGYGREQSLAGIREFVNEKLIRVTTPDAPY</sequence>
<dbReference type="FunFam" id="3.40.605.10:FF:000012">
    <property type="entry name" value="NAD-dependent succinate-semialdehyde dehydrogenase"/>
    <property type="match status" value="1"/>
</dbReference>
<keyword evidence="2" id="KW-0521">NADP</keyword>
<dbReference type="GO" id="GO:0004030">
    <property type="term" value="F:aldehyde dehydrogenase [NAD(P)+] activity"/>
    <property type="evidence" value="ECO:0007669"/>
    <property type="project" value="InterPro"/>
</dbReference>
<dbReference type="InterPro" id="IPR015590">
    <property type="entry name" value="Aldehyde_DH_dom"/>
</dbReference>
<dbReference type="InterPro" id="IPR047110">
    <property type="entry name" value="GABD/Sad-like"/>
</dbReference>
<keyword evidence="8" id="KW-1185">Reference proteome</keyword>
<gene>
    <name evidence="5" type="ORF">P7V44_08905</name>
    <name evidence="6" type="ORF">Q5E86_13780</name>
</gene>
<name>A0AA42FGU1_9GAMM</name>
<dbReference type="FunFam" id="3.40.309.10:FF:000009">
    <property type="entry name" value="Aldehyde dehydrogenase A"/>
    <property type="match status" value="1"/>
</dbReference>
<dbReference type="InterPro" id="IPR044148">
    <property type="entry name" value="ALDH_GabD1-like"/>
</dbReference>
<feature type="domain" description="Aldehyde dehydrogenase" evidence="4">
    <location>
        <begin position="5"/>
        <end position="454"/>
    </location>
</feature>
<keyword evidence="3" id="KW-0560">Oxidoreductase</keyword>
<evidence type="ECO:0000313" key="6">
    <source>
        <dbReference type="EMBL" id="MDO7857398.1"/>
    </source>
</evidence>
<evidence type="ECO:0000259" key="4">
    <source>
        <dbReference type="Pfam" id="PF00171"/>
    </source>
</evidence>
<dbReference type="Proteomes" id="UP001176478">
    <property type="component" value="Unassembled WGS sequence"/>
</dbReference>
<evidence type="ECO:0000256" key="2">
    <source>
        <dbReference type="ARBA" id="ARBA00022857"/>
    </source>
</evidence>
<dbReference type="EMBL" id="JAUQTG010000007">
    <property type="protein sequence ID" value="MDO7857398.1"/>
    <property type="molecule type" value="Genomic_DNA"/>
</dbReference>
<comment type="similarity">
    <text evidence="1">Belongs to the aldehyde dehydrogenase family.</text>
</comment>
<dbReference type="PANTHER" id="PTHR43217:SF2">
    <property type="entry name" value="SUCCINATE-SEMIALDEHYDE DEHYDROGENASE [NADP(+)]"/>
    <property type="match status" value="1"/>
</dbReference>
<reference evidence="5" key="1">
    <citation type="submission" date="2023-03" db="EMBL/GenBank/DDBJ databases">
        <title>a new species belonging to Providencia genus.</title>
        <authorList>
            <person name="Yang W."/>
            <person name="Hu F."/>
            <person name="Shen S."/>
            <person name="Ding L."/>
            <person name="Yin D."/>
        </authorList>
    </citation>
    <scope>NUCLEOTIDE SEQUENCE</scope>
    <source>
        <strain evidence="5">CRE-3FA-0001</strain>
    </source>
</reference>
<comment type="caution">
    <text evidence="5">The sequence shown here is derived from an EMBL/GenBank/DDBJ whole genome shotgun (WGS) entry which is preliminary data.</text>
</comment>
<dbReference type="PANTHER" id="PTHR43217">
    <property type="entry name" value="SUCCINATE SEMIALDEHYDE DEHYDROGENASE [NAD(P)+] SAD"/>
    <property type="match status" value="1"/>
</dbReference>
<evidence type="ECO:0000313" key="5">
    <source>
        <dbReference type="EMBL" id="MDG4696358.1"/>
    </source>
</evidence>
<dbReference type="InterPro" id="IPR016163">
    <property type="entry name" value="Ald_DH_C"/>
</dbReference>
<dbReference type="GO" id="GO:0004777">
    <property type="term" value="F:succinate-semialdehyde dehydrogenase (NAD+) activity"/>
    <property type="evidence" value="ECO:0007669"/>
    <property type="project" value="TreeGrafter"/>
</dbReference>
<dbReference type="Proteomes" id="UP001156701">
    <property type="component" value="Unassembled WGS sequence"/>
</dbReference>
<evidence type="ECO:0000313" key="7">
    <source>
        <dbReference type="Proteomes" id="UP001156701"/>
    </source>
</evidence>
<protein>
    <submittedName>
        <fullName evidence="5">NAD-dependent succinate-semialdehyde dehydrogenase</fullName>
    </submittedName>
</protein>
<dbReference type="AlphaFoldDB" id="A0AA42FGU1"/>
<dbReference type="Pfam" id="PF00171">
    <property type="entry name" value="Aldedh"/>
    <property type="match status" value="1"/>
</dbReference>
<dbReference type="InterPro" id="IPR016161">
    <property type="entry name" value="Ald_DH/histidinol_DH"/>
</dbReference>
<evidence type="ECO:0000256" key="3">
    <source>
        <dbReference type="ARBA" id="ARBA00023002"/>
    </source>
</evidence>